<evidence type="ECO:0000256" key="1">
    <source>
        <dbReference type="ARBA" id="ARBA00022490"/>
    </source>
</evidence>
<dbReference type="PANTHER" id="PTHR30308">
    <property type="entry name" value="TMRNA-BINDING COMPONENT OF TRANS-TRANSLATION TAGGING COMPLEX"/>
    <property type="match status" value="1"/>
</dbReference>
<dbReference type="RefSeq" id="WP_123290392.1">
    <property type="nucleotide sequence ID" value="NZ_RJVA01000012.1"/>
</dbReference>
<dbReference type="GO" id="GO:0003723">
    <property type="term" value="F:RNA binding"/>
    <property type="evidence" value="ECO:0007669"/>
    <property type="project" value="UniProtKB-UniRule"/>
</dbReference>
<sequence>MKKALNASKSGIKIVCQNKKAFHDYEIIESLEAGMVLTGTEVKSLREGRANLKDSYARIKGGEIWLHDFHISPYPHASYNNHEPERTRKLLLHRREIRRLAGKTQEKGLTLVPLKVYFSKGKAKVEIALARGKKEYDKRERIKAKEEAREMDRLRKKYNIGS</sequence>
<name>A0A3N1ULY8_9BACT</name>
<evidence type="ECO:0000313" key="5">
    <source>
        <dbReference type="Proteomes" id="UP000276223"/>
    </source>
</evidence>
<gene>
    <name evidence="3" type="primary">smpB</name>
    <name evidence="4" type="ORF">EDC27_1921</name>
</gene>
<dbReference type="EMBL" id="RJVA01000012">
    <property type="protein sequence ID" value="ROQ92222.1"/>
    <property type="molecule type" value="Genomic_DNA"/>
</dbReference>
<accession>A0A3N1ULY8</accession>
<dbReference type="PROSITE" id="PS01317">
    <property type="entry name" value="SSRP"/>
    <property type="match status" value="1"/>
</dbReference>
<dbReference type="GO" id="GO:0070930">
    <property type="term" value="P:trans-translation-dependent protein tagging"/>
    <property type="evidence" value="ECO:0007669"/>
    <property type="project" value="TreeGrafter"/>
</dbReference>
<keyword evidence="5" id="KW-1185">Reference proteome</keyword>
<reference evidence="4 5" key="1">
    <citation type="submission" date="2018-11" db="EMBL/GenBank/DDBJ databases">
        <title>Genomic Encyclopedia of Type Strains, Phase IV (KMG-IV): sequencing the most valuable type-strain genomes for metagenomic binning, comparative biology and taxonomic classification.</title>
        <authorList>
            <person name="Goeker M."/>
        </authorList>
    </citation>
    <scope>NUCLEOTIDE SEQUENCE [LARGE SCALE GENOMIC DNA]</scope>
    <source>
        <strain evidence="4 5">DSM 22027</strain>
    </source>
</reference>
<dbReference type="GO" id="GO:0070929">
    <property type="term" value="P:trans-translation"/>
    <property type="evidence" value="ECO:0007669"/>
    <property type="project" value="UniProtKB-UniRule"/>
</dbReference>
<dbReference type="GO" id="GO:0005829">
    <property type="term" value="C:cytosol"/>
    <property type="evidence" value="ECO:0007669"/>
    <property type="project" value="TreeGrafter"/>
</dbReference>
<keyword evidence="1 3" id="KW-0963">Cytoplasm</keyword>
<comment type="caution">
    <text evidence="4">The sequence shown here is derived from an EMBL/GenBank/DDBJ whole genome shotgun (WGS) entry which is preliminary data.</text>
</comment>
<protein>
    <recommendedName>
        <fullName evidence="3">SsrA-binding protein</fullName>
    </recommendedName>
    <alternativeName>
        <fullName evidence="3">Small protein B</fullName>
    </alternativeName>
</protein>
<dbReference type="Gene3D" id="2.40.280.10">
    <property type="match status" value="1"/>
</dbReference>
<comment type="subcellular location">
    <subcellularLocation>
        <location evidence="3">Cytoplasm</location>
    </subcellularLocation>
    <text evidence="3">The tmRNA-SmpB complex associates with stalled 70S ribosomes.</text>
</comment>
<evidence type="ECO:0000256" key="2">
    <source>
        <dbReference type="ARBA" id="ARBA00022884"/>
    </source>
</evidence>
<organism evidence="4 5">
    <name type="scientific">Desulfosoma caldarium</name>
    <dbReference type="NCBI Taxonomy" id="610254"/>
    <lineage>
        <taxon>Bacteria</taxon>
        <taxon>Pseudomonadati</taxon>
        <taxon>Thermodesulfobacteriota</taxon>
        <taxon>Syntrophobacteria</taxon>
        <taxon>Syntrophobacterales</taxon>
        <taxon>Syntrophobacteraceae</taxon>
        <taxon>Desulfosoma</taxon>
    </lineage>
</organism>
<dbReference type="PANTHER" id="PTHR30308:SF2">
    <property type="entry name" value="SSRA-BINDING PROTEIN"/>
    <property type="match status" value="1"/>
</dbReference>
<dbReference type="NCBIfam" id="NF003843">
    <property type="entry name" value="PRK05422.1"/>
    <property type="match status" value="1"/>
</dbReference>
<dbReference type="CDD" id="cd09294">
    <property type="entry name" value="SmpB"/>
    <property type="match status" value="1"/>
</dbReference>
<comment type="similarity">
    <text evidence="3">Belongs to the SmpB family.</text>
</comment>
<dbReference type="HAMAP" id="MF_00023">
    <property type="entry name" value="SmpB"/>
    <property type="match status" value="1"/>
</dbReference>
<dbReference type="InterPro" id="IPR020081">
    <property type="entry name" value="SsrA-bd_prot_CS"/>
</dbReference>
<dbReference type="OrthoDB" id="9805462at2"/>
<dbReference type="NCBIfam" id="TIGR00086">
    <property type="entry name" value="smpB"/>
    <property type="match status" value="1"/>
</dbReference>
<dbReference type="InterPro" id="IPR000037">
    <property type="entry name" value="SsrA-bd_prot"/>
</dbReference>
<keyword evidence="2 3" id="KW-0694">RNA-binding</keyword>
<evidence type="ECO:0000313" key="4">
    <source>
        <dbReference type="EMBL" id="ROQ92222.1"/>
    </source>
</evidence>
<evidence type="ECO:0000256" key="3">
    <source>
        <dbReference type="HAMAP-Rule" id="MF_00023"/>
    </source>
</evidence>
<dbReference type="SUPFAM" id="SSF74982">
    <property type="entry name" value="Small protein B (SmpB)"/>
    <property type="match status" value="1"/>
</dbReference>
<dbReference type="Pfam" id="PF01668">
    <property type="entry name" value="SmpB"/>
    <property type="match status" value="1"/>
</dbReference>
<dbReference type="Proteomes" id="UP000276223">
    <property type="component" value="Unassembled WGS sequence"/>
</dbReference>
<dbReference type="InterPro" id="IPR023620">
    <property type="entry name" value="SmpB"/>
</dbReference>
<comment type="function">
    <text evidence="3">Required for rescue of stalled ribosomes mediated by trans-translation. Binds to transfer-messenger RNA (tmRNA), required for stable association of tmRNA with ribosomes. tmRNA and SmpB together mimic tRNA shape, replacing the anticodon stem-loop with SmpB. tmRNA is encoded by the ssrA gene; the 2 termini fold to resemble tRNA(Ala) and it encodes a 'tag peptide', a short internal open reading frame. During trans-translation Ala-aminoacylated tmRNA acts like a tRNA, entering the A-site of stalled ribosomes, displacing the stalled mRNA. The ribosome then switches to translate the ORF on the tmRNA; the nascent peptide is terminated with the 'tag peptide' encoded by the tmRNA and targeted for degradation. The ribosome is freed to recommence translation, which seems to be the essential function of trans-translation.</text>
</comment>
<dbReference type="AlphaFoldDB" id="A0A3N1ULY8"/>
<proteinExistence type="inferred from homology"/>